<dbReference type="Proteomes" id="UP000279384">
    <property type="component" value="Unassembled WGS sequence"/>
</dbReference>
<dbReference type="Gene3D" id="2.30.30.910">
    <property type="match status" value="1"/>
</dbReference>
<evidence type="ECO:0000256" key="2">
    <source>
        <dbReference type="ARBA" id="ARBA00016013"/>
    </source>
</evidence>
<dbReference type="RefSeq" id="WP_047967018.1">
    <property type="nucleotide sequence ID" value="NZ_JAQQLD010000005.1"/>
</dbReference>
<evidence type="ECO:0000256" key="5">
    <source>
        <dbReference type="RuleBase" id="RU362076"/>
    </source>
</evidence>
<dbReference type="InterPro" id="IPR005648">
    <property type="entry name" value="FlgD"/>
</dbReference>
<dbReference type="AlphaFoldDB" id="A0A495B4E4"/>
<feature type="domain" description="FlgD/Vpr Ig-like" evidence="6">
    <location>
        <begin position="104"/>
        <end position="180"/>
    </location>
</feature>
<accession>A0A495B4E4</accession>
<reference evidence="8 9" key="1">
    <citation type="submission" date="2018-10" db="EMBL/GenBank/DDBJ databases">
        <title>Genomic Encyclopedia of Type Strains, Phase IV (KMG-IV): sequencing the most valuable type-strain genomes for metagenomic binning, comparative biology and taxonomic classification.</title>
        <authorList>
            <person name="Goeker M."/>
        </authorList>
    </citation>
    <scope>NUCLEOTIDE SEQUENCE [LARGE SCALE GENOMIC DNA]</scope>
    <source>
        <strain evidence="8 9">DSM 3303</strain>
    </source>
</reference>
<keyword evidence="3 5" id="KW-1005">Bacterial flagellum biogenesis</keyword>
<sequence>MATVNSATATGIDYESFNVASNKAASNAEDIQNRFLKLLTTQLKTQDPSNPMDNAQMTSQMAQISTVSGLESVNASIKALSDNQSASQSLLATLMIGRYALIPGNEVSLNGGAAKAVVDFPQSASDAVVTIKNAAGVVVSEIKLGAQTAGQLTVGWDGKNAAGVQQPDGQYSISIKAVNGTVAVDAKILNPVKISSVAIDKGVSSLVLENGKRMSMSDVTQLI</sequence>
<protein>
    <recommendedName>
        <fullName evidence="2 5">Basal-body rod modification protein FlgD</fullName>
    </recommendedName>
</protein>
<dbReference type="Pfam" id="PF13861">
    <property type="entry name" value="FLgD_tudor"/>
    <property type="match status" value="1"/>
</dbReference>
<proteinExistence type="inferred from homology"/>
<dbReference type="EMBL" id="RBID01000017">
    <property type="protein sequence ID" value="RKQ55570.1"/>
    <property type="molecule type" value="Genomic_DNA"/>
</dbReference>
<evidence type="ECO:0000256" key="4">
    <source>
        <dbReference type="ARBA" id="ARBA00024746"/>
    </source>
</evidence>
<dbReference type="InterPro" id="IPR025963">
    <property type="entry name" value="FLgD_Tudor"/>
</dbReference>
<comment type="function">
    <text evidence="4 5">Required for flagellar hook formation. May act as a scaffolding protein.</text>
</comment>
<feature type="domain" description="FlgD Tudor-like" evidence="7">
    <location>
        <begin position="87"/>
        <end position="220"/>
    </location>
</feature>
<dbReference type="Pfam" id="PF13860">
    <property type="entry name" value="FlgD_ig"/>
    <property type="match status" value="1"/>
</dbReference>
<keyword evidence="8" id="KW-0969">Cilium</keyword>
<comment type="caution">
    <text evidence="8">The sequence shown here is derived from an EMBL/GenBank/DDBJ whole genome shotgun (WGS) entry which is preliminary data.</text>
</comment>
<evidence type="ECO:0000259" key="7">
    <source>
        <dbReference type="Pfam" id="PF13861"/>
    </source>
</evidence>
<keyword evidence="8" id="KW-0966">Cell projection</keyword>
<comment type="similarity">
    <text evidence="1 5">Belongs to the FlgD family.</text>
</comment>
<evidence type="ECO:0000256" key="1">
    <source>
        <dbReference type="ARBA" id="ARBA00010577"/>
    </source>
</evidence>
<dbReference type="InterPro" id="IPR025965">
    <property type="entry name" value="FlgD/Vpr_Ig-like"/>
</dbReference>
<dbReference type="GO" id="GO:0044781">
    <property type="term" value="P:bacterial-type flagellum organization"/>
    <property type="evidence" value="ECO:0007669"/>
    <property type="project" value="UniProtKB-UniRule"/>
</dbReference>
<evidence type="ECO:0000313" key="8">
    <source>
        <dbReference type="EMBL" id="RKQ55570.1"/>
    </source>
</evidence>
<organism evidence="8 9">
    <name type="scientific">Vogesella indigofera</name>
    <name type="common">Pseudomonas indigofera</name>
    <dbReference type="NCBI Taxonomy" id="45465"/>
    <lineage>
        <taxon>Bacteria</taxon>
        <taxon>Pseudomonadati</taxon>
        <taxon>Pseudomonadota</taxon>
        <taxon>Betaproteobacteria</taxon>
        <taxon>Neisseriales</taxon>
        <taxon>Chromobacteriaceae</taxon>
        <taxon>Vogesella</taxon>
    </lineage>
</organism>
<evidence type="ECO:0000313" key="9">
    <source>
        <dbReference type="Proteomes" id="UP000279384"/>
    </source>
</evidence>
<name>A0A495B4E4_VOGIN</name>
<evidence type="ECO:0000256" key="3">
    <source>
        <dbReference type="ARBA" id="ARBA00022795"/>
    </source>
</evidence>
<gene>
    <name evidence="8" type="ORF">C8E02_2957</name>
</gene>
<keyword evidence="8" id="KW-0282">Flagellum</keyword>
<dbReference type="Gene3D" id="2.60.40.4070">
    <property type="match status" value="1"/>
</dbReference>
<dbReference type="Pfam" id="PF03963">
    <property type="entry name" value="FlgD"/>
    <property type="match status" value="1"/>
</dbReference>
<evidence type="ECO:0000259" key="6">
    <source>
        <dbReference type="Pfam" id="PF13860"/>
    </source>
</evidence>